<keyword evidence="1" id="KW-1133">Transmembrane helix</keyword>
<dbReference type="Proteomes" id="UP000188533">
    <property type="component" value="Unassembled WGS sequence"/>
</dbReference>
<reference evidence="2 3" key="2">
    <citation type="submission" date="2017-02" db="EMBL/GenBank/DDBJ databases">
        <title>A genome survey and senescence transcriptome analysis in Lentinula edodes.</title>
        <authorList>
            <person name="Sakamoto Y."/>
            <person name="Nakade K."/>
            <person name="Sato S."/>
            <person name="Yoshida Y."/>
            <person name="Miyazaki K."/>
            <person name="Natsume S."/>
            <person name="Konno N."/>
        </authorList>
    </citation>
    <scope>NUCLEOTIDE SEQUENCE [LARGE SCALE GENOMIC DNA]</scope>
    <source>
        <strain evidence="2 3">NBRC 111202</strain>
    </source>
</reference>
<proteinExistence type="predicted"/>
<protein>
    <submittedName>
        <fullName evidence="2">Uncharacterized protein</fullName>
    </submittedName>
</protein>
<keyword evidence="1" id="KW-0472">Membrane</keyword>
<evidence type="ECO:0000256" key="1">
    <source>
        <dbReference type="SAM" id="Phobius"/>
    </source>
</evidence>
<dbReference type="EMBL" id="BDGU01000061">
    <property type="protein sequence ID" value="GAW01443.1"/>
    <property type="molecule type" value="Genomic_DNA"/>
</dbReference>
<name>A0A1Q3E2I4_LENED</name>
<feature type="transmembrane region" description="Helical" evidence="1">
    <location>
        <begin position="54"/>
        <end position="81"/>
    </location>
</feature>
<dbReference type="AlphaFoldDB" id="A0A1Q3E2I4"/>
<accession>A0A1Q3E2I4</accession>
<reference evidence="2 3" key="1">
    <citation type="submission" date="2016-08" db="EMBL/GenBank/DDBJ databases">
        <authorList>
            <consortium name="Lentinula edodes genome sequencing consortium"/>
            <person name="Sakamoto Y."/>
            <person name="Nakade K."/>
            <person name="Sato S."/>
            <person name="Yoshida Y."/>
            <person name="Miyazaki K."/>
            <person name="Natsume S."/>
            <person name="Konno N."/>
        </authorList>
    </citation>
    <scope>NUCLEOTIDE SEQUENCE [LARGE SCALE GENOMIC DNA]</scope>
    <source>
        <strain evidence="2 3">NBRC 111202</strain>
    </source>
</reference>
<organism evidence="2 3">
    <name type="scientific">Lentinula edodes</name>
    <name type="common">Shiitake mushroom</name>
    <name type="synonym">Lentinus edodes</name>
    <dbReference type="NCBI Taxonomy" id="5353"/>
    <lineage>
        <taxon>Eukaryota</taxon>
        <taxon>Fungi</taxon>
        <taxon>Dikarya</taxon>
        <taxon>Basidiomycota</taxon>
        <taxon>Agaricomycotina</taxon>
        <taxon>Agaricomycetes</taxon>
        <taxon>Agaricomycetidae</taxon>
        <taxon>Agaricales</taxon>
        <taxon>Marasmiineae</taxon>
        <taxon>Omphalotaceae</taxon>
        <taxon>Lentinula</taxon>
    </lineage>
</organism>
<keyword evidence="3" id="KW-1185">Reference proteome</keyword>
<keyword evidence="1" id="KW-0812">Transmembrane</keyword>
<evidence type="ECO:0000313" key="2">
    <source>
        <dbReference type="EMBL" id="GAW01443.1"/>
    </source>
</evidence>
<evidence type="ECO:0000313" key="3">
    <source>
        <dbReference type="Proteomes" id="UP000188533"/>
    </source>
</evidence>
<gene>
    <name evidence="2" type="ORF">LENED_003038</name>
</gene>
<sequence length="90" mass="10098">METPTRPFTVHDVFLSSCEQSIRFGLHGHFFPLDAPNFVPQLTLLGLPIQILQMYYYMLCCTIMTIMPLNIHGLCIFFPALGSEMVACGG</sequence>
<comment type="caution">
    <text evidence="2">The sequence shown here is derived from an EMBL/GenBank/DDBJ whole genome shotgun (WGS) entry which is preliminary data.</text>
</comment>